<dbReference type="PANTHER" id="PTHR11036:SF15">
    <property type="entry name" value="SEMAPHORIN-4A"/>
    <property type="match status" value="1"/>
</dbReference>
<dbReference type="Gene3D" id="3.30.1680.10">
    <property type="entry name" value="ligand-binding face of the semaphorins, domain 2"/>
    <property type="match status" value="1"/>
</dbReference>
<evidence type="ECO:0000256" key="7">
    <source>
        <dbReference type="SAM" id="MobiDB-lite"/>
    </source>
</evidence>
<evidence type="ECO:0000256" key="8">
    <source>
        <dbReference type="SAM" id="Phobius"/>
    </source>
</evidence>
<dbReference type="Pfam" id="PF01437">
    <property type="entry name" value="PSI"/>
    <property type="match status" value="1"/>
</dbReference>
<feature type="domain" description="Sema" evidence="10">
    <location>
        <begin position="24"/>
        <end position="482"/>
    </location>
</feature>
<dbReference type="AlphaFoldDB" id="A0AAV7KSM5"/>
<evidence type="ECO:0000256" key="4">
    <source>
        <dbReference type="ARBA" id="ARBA00023157"/>
    </source>
</evidence>
<keyword evidence="12" id="KW-1185">Reference proteome</keyword>
<dbReference type="InterPro" id="IPR027231">
    <property type="entry name" value="Semaphorin"/>
</dbReference>
<dbReference type="SMART" id="SM00423">
    <property type="entry name" value="PSI"/>
    <property type="match status" value="1"/>
</dbReference>
<keyword evidence="4" id="KW-1015">Disulfide bond</keyword>
<keyword evidence="3 8" id="KW-0472">Membrane</keyword>
<dbReference type="FunFam" id="2.130.10.10:FF:000257">
    <property type="entry name" value="semaphorin-4A isoform X2"/>
    <property type="match status" value="1"/>
</dbReference>
<dbReference type="InterPro" id="IPR015943">
    <property type="entry name" value="WD40/YVTN_repeat-like_dom_sf"/>
</dbReference>
<dbReference type="Gene3D" id="2.130.10.10">
    <property type="entry name" value="YVTN repeat-like/Quinoprotein amine dehydrogenase"/>
    <property type="match status" value="1"/>
</dbReference>
<dbReference type="GO" id="GO:0001755">
    <property type="term" value="P:neural crest cell migration"/>
    <property type="evidence" value="ECO:0007669"/>
    <property type="project" value="TreeGrafter"/>
</dbReference>
<feature type="compositionally biased region" description="Basic and acidic residues" evidence="7">
    <location>
        <begin position="717"/>
        <end position="738"/>
    </location>
</feature>
<comment type="similarity">
    <text evidence="2">Belongs to the semaphorin family.</text>
</comment>
<comment type="caution">
    <text evidence="11">The sequence shown here is derived from an EMBL/GenBank/DDBJ whole genome shotgun (WGS) entry which is preliminary data.</text>
</comment>
<dbReference type="InterPro" id="IPR013783">
    <property type="entry name" value="Ig-like_fold"/>
</dbReference>
<evidence type="ECO:0000256" key="1">
    <source>
        <dbReference type="ARBA" id="ARBA00004370"/>
    </source>
</evidence>
<feature type="compositionally biased region" description="Polar residues" evidence="7">
    <location>
        <begin position="707"/>
        <end position="716"/>
    </location>
</feature>
<keyword evidence="9" id="KW-0732">Signal</keyword>
<accession>A0AAV7KSM5</accession>
<dbReference type="PANTHER" id="PTHR11036">
    <property type="entry name" value="SEMAPHORIN"/>
    <property type="match status" value="1"/>
</dbReference>
<comment type="caution">
    <text evidence="6">Lacks conserved residue(s) required for the propagation of feature annotation.</text>
</comment>
<dbReference type="Proteomes" id="UP001066276">
    <property type="component" value="Chromosome 12"/>
</dbReference>
<dbReference type="InterPro" id="IPR016201">
    <property type="entry name" value="PSI"/>
</dbReference>
<dbReference type="SUPFAM" id="SSF101912">
    <property type="entry name" value="Sema domain"/>
    <property type="match status" value="1"/>
</dbReference>
<keyword evidence="8" id="KW-0812">Transmembrane</keyword>
<keyword evidence="8" id="KW-1133">Transmembrane helix</keyword>
<dbReference type="PROSITE" id="PS51004">
    <property type="entry name" value="SEMA"/>
    <property type="match status" value="1"/>
</dbReference>
<sequence>MPAPVKCLLWCVLPAVLCADLIPRITFLWRDSRRNVSSFGQSGVSHFDTFLLSPDEDTLYVGARDALLSLNIRDPAEARLQKLISWNSPSNQIKNCILKAKSNLTECFNFNRVLAPVNTTHLYTCGTGAFSPNCAYIDAESFSLVPNSTVDAKGQSPFDPAHKHTAVMVDGELYTGTMSNFQGNKPIIYRNLGNRTSLKTDESLGWLHTDAAFVASFDIQHPDQPSDGKVYFFFEETAKEFDFFEKLTVSRVARVCKSDTGGDKVLQRKWTTFLKAQLSCSTPEHFLFNVIHHAFYLPGPKGEAIFYGVFTSQWQVGGSPSSAVCAFDLKEIENAFEGNFKELNKDSSRWTTYSGPISSPRPGSCTLGSSSDKELTFMKDHFLMDRKVEATDKHPLLVKQNVIYTRIAVDAAKAVSGVIYNVLYLGTDKGFLHKAVLVGSTSHIIEEIQLFQKPEPVKNLLLSTTKGVVYVGYSQGLLQVPLANCTVYRSCFDCVLARDPYCAWDPKGLLCKDIRTRSELPFLLQDIEAGNPNETCIPKRGKSIRQPSLQNTGLVKDENITVKMNSVLQLRCPHVSSVANYSWTQHINGVSQVQPIISGEYLVTVVNEKTLGLYECWASENGFLYQVARYMIMDVNGAKQLGREDKSGQLGDGNVSNQETDWRSPISNYWAQFVAVTVMLSLTLVGILVLGLYYYCERRRSKSKVQGCSTPEITKNGSREKPQEKTPLKSDHKMDNFQHKGGTCPESADNVESCCVPMESEKKDMENNCVPLFASNGDASRDYANI</sequence>
<evidence type="ECO:0000256" key="3">
    <source>
        <dbReference type="ARBA" id="ARBA00023136"/>
    </source>
</evidence>
<keyword evidence="5" id="KW-0325">Glycoprotein</keyword>
<dbReference type="GO" id="GO:0030335">
    <property type="term" value="P:positive regulation of cell migration"/>
    <property type="evidence" value="ECO:0007669"/>
    <property type="project" value="TreeGrafter"/>
</dbReference>
<dbReference type="InterPro" id="IPR002165">
    <property type="entry name" value="Plexin_repeat"/>
</dbReference>
<dbReference type="EMBL" id="JANPWB010000016">
    <property type="protein sequence ID" value="KAJ1081137.1"/>
    <property type="molecule type" value="Genomic_DNA"/>
</dbReference>
<evidence type="ECO:0000256" key="2">
    <source>
        <dbReference type="ARBA" id="ARBA00009492"/>
    </source>
</evidence>
<feature type="region of interest" description="Disordered" evidence="7">
    <location>
        <begin position="707"/>
        <end position="744"/>
    </location>
</feature>
<organism evidence="11 12">
    <name type="scientific">Pleurodeles waltl</name>
    <name type="common">Iberian ribbed newt</name>
    <dbReference type="NCBI Taxonomy" id="8319"/>
    <lineage>
        <taxon>Eukaryota</taxon>
        <taxon>Metazoa</taxon>
        <taxon>Chordata</taxon>
        <taxon>Craniata</taxon>
        <taxon>Vertebrata</taxon>
        <taxon>Euteleostomi</taxon>
        <taxon>Amphibia</taxon>
        <taxon>Batrachia</taxon>
        <taxon>Caudata</taxon>
        <taxon>Salamandroidea</taxon>
        <taxon>Salamandridae</taxon>
        <taxon>Pleurodelinae</taxon>
        <taxon>Pleurodeles</taxon>
    </lineage>
</organism>
<dbReference type="GO" id="GO:0005886">
    <property type="term" value="C:plasma membrane"/>
    <property type="evidence" value="ECO:0007669"/>
    <property type="project" value="TreeGrafter"/>
</dbReference>
<dbReference type="SUPFAM" id="SSF103575">
    <property type="entry name" value="Plexin repeat"/>
    <property type="match status" value="1"/>
</dbReference>
<feature type="signal peptide" evidence="9">
    <location>
        <begin position="1"/>
        <end position="19"/>
    </location>
</feature>
<dbReference type="GO" id="GO:0045499">
    <property type="term" value="F:chemorepellent activity"/>
    <property type="evidence" value="ECO:0007669"/>
    <property type="project" value="TreeGrafter"/>
</dbReference>
<gene>
    <name evidence="11" type="ORF">NDU88_001320</name>
</gene>
<feature type="transmembrane region" description="Helical" evidence="8">
    <location>
        <begin position="669"/>
        <end position="695"/>
    </location>
</feature>
<evidence type="ECO:0000256" key="6">
    <source>
        <dbReference type="PROSITE-ProRule" id="PRU00352"/>
    </source>
</evidence>
<protein>
    <recommendedName>
        <fullName evidence="10">Sema domain-containing protein</fullName>
    </recommendedName>
</protein>
<dbReference type="InterPro" id="IPR001627">
    <property type="entry name" value="Semap_dom"/>
</dbReference>
<reference evidence="11" key="1">
    <citation type="journal article" date="2022" name="bioRxiv">
        <title>Sequencing and chromosome-scale assembly of the giantPleurodeles waltlgenome.</title>
        <authorList>
            <person name="Brown T."/>
            <person name="Elewa A."/>
            <person name="Iarovenko S."/>
            <person name="Subramanian E."/>
            <person name="Araus A.J."/>
            <person name="Petzold A."/>
            <person name="Susuki M."/>
            <person name="Suzuki K.-i.T."/>
            <person name="Hayashi T."/>
            <person name="Toyoda A."/>
            <person name="Oliveira C."/>
            <person name="Osipova E."/>
            <person name="Leigh N.D."/>
            <person name="Simon A."/>
            <person name="Yun M.H."/>
        </authorList>
    </citation>
    <scope>NUCLEOTIDE SEQUENCE</scope>
    <source>
        <strain evidence="11">20211129_DDA</strain>
        <tissue evidence="11">Liver</tissue>
    </source>
</reference>
<dbReference type="Pfam" id="PF01403">
    <property type="entry name" value="Sema"/>
    <property type="match status" value="1"/>
</dbReference>
<evidence type="ECO:0000313" key="12">
    <source>
        <dbReference type="Proteomes" id="UP001066276"/>
    </source>
</evidence>
<comment type="subcellular location">
    <subcellularLocation>
        <location evidence="1">Membrane</location>
    </subcellularLocation>
</comment>
<dbReference type="GO" id="GO:0071526">
    <property type="term" value="P:semaphorin-plexin signaling pathway"/>
    <property type="evidence" value="ECO:0007669"/>
    <property type="project" value="TreeGrafter"/>
</dbReference>
<dbReference type="Gene3D" id="2.60.40.10">
    <property type="entry name" value="Immunoglobulins"/>
    <property type="match status" value="1"/>
</dbReference>
<evidence type="ECO:0000259" key="10">
    <source>
        <dbReference type="PROSITE" id="PS51004"/>
    </source>
</evidence>
<dbReference type="InterPro" id="IPR036352">
    <property type="entry name" value="Semap_dom_sf"/>
</dbReference>
<evidence type="ECO:0000256" key="5">
    <source>
        <dbReference type="ARBA" id="ARBA00023180"/>
    </source>
</evidence>
<name>A0AAV7KSM5_PLEWA</name>
<proteinExistence type="inferred from homology"/>
<evidence type="ECO:0000313" key="11">
    <source>
        <dbReference type="EMBL" id="KAJ1081137.1"/>
    </source>
</evidence>
<dbReference type="GO" id="GO:0007411">
    <property type="term" value="P:axon guidance"/>
    <property type="evidence" value="ECO:0007669"/>
    <property type="project" value="TreeGrafter"/>
</dbReference>
<feature type="chain" id="PRO_5043933464" description="Sema domain-containing protein" evidence="9">
    <location>
        <begin position="20"/>
        <end position="786"/>
    </location>
</feature>
<evidence type="ECO:0000256" key="9">
    <source>
        <dbReference type="SAM" id="SignalP"/>
    </source>
</evidence>
<dbReference type="GO" id="GO:0030215">
    <property type="term" value="F:semaphorin receptor binding"/>
    <property type="evidence" value="ECO:0007669"/>
    <property type="project" value="InterPro"/>
</dbReference>
<dbReference type="SMART" id="SM00630">
    <property type="entry name" value="Sema"/>
    <property type="match status" value="1"/>
</dbReference>